<evidence type="ECO:0000256" key="6">
    <source>
        <dbReference type="ARBA" id="ARBA00038266"/>
    </source>
</evidence>
<evidence type="ECO:0000256" key="3">
    <source>
        <dbReference type="ARBA" id="ARBA00022728"/>
    </source>
</evidence>
<keyword evidence="4" id="KW-0508">mRNA splicing</keyword>
<comment type="subcellular location">
    <subcellularLocation>
        <location evidence="1">Nucleus</location>
    </subcellularLocation>
</comment>
<dbReference type="SUPFAM" id="SSF50978">
    <property type="entry name" value="WD40 repeat-like"/>
    <property type="match status" value="1"/>
</dbReference>
<gene>
    <name evidence="11" type="ORF">BOX15_Mlig012773g1</name>
</gene>
<dbReference type="FunFam" id="2.130.10.10:FF:000027">
    <property type="entry name" value="Splicing factor 3B subunit 3"/>
    <property type="match status" value="1"/>
</dbReference>
<dbReference type="FunFam" id="2.130.10.10:FF:000031">
    <property type="entry name" value="Splicing factor 3b subunit 3"/>
    <property type="match status" value="1"/>
</dbReference>
<reference evidence="11 12" key="1">
    <citation type="submission" date="2017-06" db="EMBL/GenBank/DDBJ databases">
        <title>A platform for efficient transgenesis in Macrostomum lignano, a flatworm model organism for stem cell research.</title>
        <authorList>
            <person name="Berezikov E."/>
        </authorList>
    </citation>
    <scope>NUCLEOTIDE SEQUENCE [LARGE SCALE GENOMIC DNA]</scope>
    <source>
        <strain evidence="11">DV1</strain>
        <tissue evidence="11">Whole organism</tissue>
    </source>
</reference>
<dbReference type="OrthoDB" id="436637at2759"/>
<dbReference type="InterPro" id="IPR004871">
    <property type="entry name" value="RSE1/DDB1/CPSF1_C"/>
</dbReference>
<dbReference type="InterPro" id="IPR036322">
    <property type="entry name" value="WD40_repeat_dom_sf"/>
</dbReference>
<feature type="domain" description="RSE1/DDB1/CPSF1 second beta-propeller" evidence="10">
    <location>
        <begin position="443"/>
        <end position="776"/>
    </location>
</feature>
<organism evidence="11 12">
    <name type="scientific">Macrostomum lignano</name>
    <dbReference type="NCBI Taxonomy" id="282301"/>
    <lineage>
        <taxon>Eukaryota</taxon>
        <taxon>Metazoa</taxon>
        <taxon>Spiralia</taxon>
        <taxon>Lophotrochozoa</taxon>
        <taxon>Platyhelminthes</taxon>
        <taxon>Rhabditophora</taxon>
        <taxon>Macrostomorpha</taxon>
        <taxon>Macrostomida</taxon>
        <taxon>Macrostomidae</taxon>
        <taxon>Macrostomum</taxon>
    </lineage>
</organism>
<keyword evidence="3" id="KW-0747">Spliceosome</keyword>
<dbReference type="EMBL" id="NIVC01000172">
    <property type="protein sequence ID" value="PAA88901.1"/>
    <property type="molecule type" value="Genomic_DNA"/>
</dbReference>
<dbReference type="Pfam" id="PF03178">
    <property type="entry name" value="CPSF_A"/>
    <property type="match status" value="1"/>
</dbReference>
<sequence>MHLYNLTLQRASIITHAINGNFSGTKNQEIILAKGKIIELLRPDPNTGKVFVILQTEVFGVIRSLMPFRLTGGSKDFIVVGSDSGRIVILEYNPTRNQFEKLHQETFGKSGCRRIVPGQYLAVDPKGRAVMIGAIEKQKLVYILNRDSQARLTISSPLEAFKSHTLVYHMVGMDVGYENPMFACIEMDFEEADTDTSGEAAQKALQHLTYYELDLGLNHVVRKYSEPLEEHANFLICVPGGQEGPSGLLVCSENYITYKHSGDQPDIRIPLPRRRNDLDDPDRSVMLVCAASHKTKTMFFFLVQTEQGDVFKLTLETDEDLVTEIRLKYFDTVPVAASMCVLRTGFLFVASEFGNHYLYQIAHLGDDDEPTFSSAIPLDQGDTFYFAPRPLRNLVMVDELDSLCPVMDCQVADLAREDSAQLFTLCGRGPRSSLRVLRHGLEISEMAVSDLPGSPNAVWTVKRFSDEEFDSYIVVSFVNATLVLSIGETVEEVTDSGFLGTTPTLQCGQLGADALVQVYPDGIRHIRADKRINEWRAPGKRIIARCAVNQRQVAIALAGGELVYFEMDAAGQLNEYTERKDMSADVVCMALGRVPPGEQRCRFLAVGLSDNTVRIVSLDPADCLAPLSLQALPAPPESLCLAQLGSTLSGAAPDAPGGASGGGDVGWSAGTHYLNIGLQNGVLLRALIDPVTGDLSDTRTRYLGSRPVKLFRVFVQGSEAVLAISSRSWLYYTYQSRFHLTPLSYGSLEFASGFSSEQCLEGIVAISASTLRILSLEKLGTVFNQVTFPLQYTPRRLLLHESGQAVLIETEHNAFTEDSKQQKKRQIAQEMLEQAGADGDRSGDAQLVREMAAAFLSENLPEPVFGAPKPGAGMWASVIRVMRPLTGQTAQIIRLQQNEAALSICLCRFACNPMESYLLVGIVKDMTLAPRSVGGAVLRTYRVVGALERLDFLHETAVEDSPQAMCPFQGRVLVSVGRVLRIYDLGKQKMLRKCETKALPNYIVSVAAFGDRVVAADVQESVFWMRYRASDNQLLVFADDSLPRWVTCLAMLDQFSVAVGDKFGNICVLRLPPDAVEDDADDVGDLGSARGSLFDRGGLLGSSSQKCVAECTFHVGEALSSLRKTSLVPGGNDCLLYTTISGSVGIALPLASKEEHDLFQHLELHLRSQHLSLLGRDHLQFRSMYFPNRRVIDGDLCEMFNNLEPARQKEIAQELDRTPSELSKKLEDIRTRFAF</sequence>
<keyword evidence="5" id="KW-0539">Nucleus</keyword>
<dbReference type="InterPro" id="IPR018846">
    <property type="entry name" value="Beta-prop_RSE1/DDB1/CPSF1_1st"/>
</dbReference>
<dbReference type="GO" id="GO:0008380">
    <property type="term" value="P:RNA splicing"/>
    <property type="evidence" value="ECO:0007669"/>
    <property type="project" value="UniProtKB-KW"/>
</dbReference>
<evidence type="ECO:0000256" key="5">
    <source>
        <dbReference type="ARBA" id="ARBA00023242"/>
    </source>
</evidence>
<evidence type="ECO:0000313" key="11">
    <source>
        <dbReference type="EMBL" id="PAA88901.1"/>
    </source>
</evidence>
<evidence type="ECO:0000256" key="4">
    <source>
        <dbReference type="ARBA" id="ARBA00023187"/>
    </source>
</evidence>
<evidence type="ECO:0000256" key="1">
    <source>
        <dbReference type="ARBA" id="ARBA00004123"/>
    </source>
</evidence>
<keyword evidence="2" id="KW-0507">mRNA processing</keyword>
<accession>A0A267GSA1</accession>
<dbReference type="AlphaFoldDB" id="A0A267GSA1"/>
<evidence type="ECO:0000256" key="2">
    <source>
        <dbReference type="ARBA" id="ARBA00022664"/>
    </source>
</evidence>
<dbReference type="GO" id="GO:0006397">
    <property type="term" value="P:mRNA processing"/>
    <property type="evidence" value="ECO:0007669"/>
    <property type="project" value="UniProtKB-KW"/>
</dbReference>
<proteinExistence type="inferred from homology"/>
<feature type="domain" description="RSE1/DDB1/CPSF1 C-terminal" evidence="8">
    <location>
        <begin position="876"/>
        <end position="1201"/>
    </location>
</feature>
<comment type="caution">
    <text evidence="11">The sequence shown here is derived from an EMBL/GenBank/DDBJ whole genome shotgun (WGS) entry which is preliminary data.</text>
</comment>
<dbReference type="InterPro" id="IPR058543">
    <property type="entry name" value="Beta-prop_RSE1/DDB1/CPSF1_2nd"/>
</dbReference>
<feature type="domain" description="RSE1/DDB1/CPSF1 first beta-propeller" evidence="9">
    <location>
        <begin position="14"/>
        <end position="400"/>
    </location>
</feature>
<dbReference type="InterPro" id="IPR015943">
    <property type="entry name" value="WD40/YVTN_repeat-like_dom_sf"/>
</dbReference>
<name>A0A267GSA1_9PLAT</name>
<protein>
    <recommendedName>
        <fullName evidence="7">Splicing factor 3B subunit 3</fullName>
    </recommendedName>
</protein>
<evidence type="ECO:0000313" key="12">
    <source>
        <dbReference type="Proteomes" id="UP000215902"/>
    </source>
</evidence>
<dbReference type="PANTHER" id="PTHR10644">
    <property type="entry name" value="DNA REPAIR/RNA PROCESSING CPSF FAMILY"/>
    <property type="match status" value="1"/>
</dbReference>
<comment type="similarity">
    <text evidence="6">Belongs to the RSE1 family.</text>
</comment>
<evidence type="ECO:0000259" key="9">
    <source>
        <dbReference type="Pfam" id="PF10433"/>
    </source>
</evidence>
<evidence type="ECO:0000259" key="8">
    <source>
        <dbReference type="Pfam" id="PF03178"/>
    </source>
</evidence>
<dbReference type="FunFam" id="1.10.150.910:FF:000002">
    <property type="entry name" value="Splicing factor 3B subunit 3"/>
    <property type="match status" value="1"/>
</dbReference>
<evidence type="ECO:0000259" key="10">
    <source>
        <dbReference type="Pfam" id="PF23726"/>
    </source>
</evidence>
<evidence type="ECO:0000256" key="7">
    <source>
        <dbReference type="ARBA" id="ARBA00040929"/>
    </source>
</evidence>
<dbReference type="GO" id="GO:0003676">
    <property type="term" value="F:nucleic acid binding"/>
    <property type="evidence" value="ECO:0007669"/>
    <property type="project" value="InterPro"/>
</dbReference>
<dbReference type="Gene3D" id="2.130.10.10">
    <property type="entry name" value="YVTN repeat-like/Quinoprotein amine dehydrogenase"/>
    <property type="match status" value="3"/>
</dbReference>
<dbReference type="InterPro" id="IPR050358">
    <property type="entry name" value="RSE1/DDB1/CFT1"/>
</dbReference>
<keyword evidence="12" id="KW-1185">Reference proteome</keyword>
<dbReference type="GO" id="GO:0005681">
    <property type="term" value="C:spliceosomal complex"/>
    <property type="evidence" value="ECO:0007669"/>
    <property type="project" value="UniProtKB-KW"/>
</dbReference>
<dbReference type="STRING" id="282301.A0A267GSA1"/>
<dbReference type="Pfam" id="PF23726">
    <property type="entry name" value="Beta-prop_RSE1_2nd"/>
    <property type="match status" value="1"/>
</dbReference>
<dbReference type="Gene3D" id="1.10.150.910">
    <property type="match status" value="1"/>
</dbReference>
<dbReference type="Pfam" id="PF10433">
    <property type="entry name" value="Beta-prop_RSE1_1st"/>
    <property type="match status" value="1"/>
</dbReference>
<dbReference type="Proteomes" id="UP000215902">
    <property type="component" value="Unassembled WGS sequence"/>
</dbReference>